<dbReference type="AlphaFoldDB" id="A0A6C0HBC1"/>
<dbReference type="EMBL" id="MN739920">
    <property type="protein sequence ID" value="QHT77677.1"/>
    <property type="molecule type" value="Genomic_DNA"/>
</dbReference>
<dbReference type="PANTHER" id="PTHR46401:SF2">
    <property type="entry name" value="GLYCOSYLTRANSFERASE WBBK-RELATED"/>
    <property type="match status" value="1"/>
</dbReference>
<reference evidence="3" key="1">
    <citation type="journal article" date="2020" name="Nature">
        <title>Giant virus diversity and host interactions through global metagenomics.</title>
        <authorList>
            <person name="Schulz F."/>
            <person name="Roux S."/>
            <person name="Paez-Espino D."/>
            <person name="Jungbluth S."/>
            <person name="Walsh D.A."/>
            <person name="Denef V.J."/>
            <person name="McMahon K.D."/>
            <person name="Konstantinidis K.T."/>
            <person name="Eloe-Fadrosh E.A."/>
            <person name="Kyrpides N.C."/>
            <person name="Woyke T."/>
        </authorList>
    </citation>
    <scope>NUCLEOTIDE SEQUENCE</scope>
    <source>
        <strain evidence="3">GVMAG-M-3300023179-90</strain>
    </source>
</reference>
<feature type="domain" description="Glycosyl transferase family 1" evidence="2">
    <location>
        <begin position="199"/>
        <end position="343"/>
    </location>
</feature>
<sequence length="417" mass="49720">MKKKILFTNNSHILITKYGGYSKQLFYLFNMFKEFGYEIYYLFYAFKIDSNDDHKKLYSYFDLKSLYERCNFSSDVEVLDDEMLKEISYFSIQNEGNIVDINLINEIIDKYKIDMFFCLGDAFVFGYNKINSQIIVPSYYWYPCHYFPLCKLDINGMNCFSNILSLSPSIKYELEKIFPYKQIYYLPHIVEKVHIYKSKAEIREKWNISMDKKIVLIIAQLGDGGTVYSITNRKAIDANLIAFHKLNEKYNDTYLFLHTLANKYTPDYPLDSLLKHLKLNSENFKWNKNKLQELELHELYKMSDIYVCCSKAEGFGVPILEAQHYDLDIITNNFVSMSEHNFQNNTIMPSTKERHYHLDSDWIMTSSDNLFNKLEEVYLHRNQQKIKKSNWISENLTDYNNIKQKLYNIVNNDMFNK</sequence>
<evidence type="ECO:0000313" key="3">
    <source>
        <dbReference type="EMBL" id="QHT77677.1"/>
    </source>
</evidence>
<evidence type="ECO:0000259" key="2">
    <source>
        <dbReference type="Pfam" id="PF00534"/>
    </source>
</evidence>
<dbReference type="InterPro" id="IPR001296">
    <property type="entry name" value="Glyco_trans_1"/>
</dbReference>
<evidence type="ECO:0000256" key="1">
    <source>
        <dbReference type="ARBA" id="ARBA00022679"/>
    </source>
</evidence>
<dbReference type="Pfam" id="PF00534">
    <property type="entry name" value="Glycos_transf_1"/>
    <property type="match status" value="1"/>
</dbReference>
<dbReference type="PANTHER" id="PTHR46401">
    <property type="entry name" value="GLYCOSYLTRANSFERASE WBBK-RELATED"/>
    <property type="match status" value="1"/>
</dbReference>
<dbReference type="Gene3D" id="3.40.50.2000">
    <property type="entry name" value="Glycogen Phosphorylase B"/>
    <property type="match status" value="1"/>
</dbReference>
<keyword evidence="1" id="KW-0808">Transferase</keyword>
<accession>A0A6C0HBC1</accession>
<dbReference type="GO" id="GO:0009103">
    <property type="term" value="P:lipopolysaccharide biosynthetic process"/>
    <property type="evidence" value="ECO:0007669"/>
    <property type="project" value="TreeGrafter"/>
</dbReference>
<dbReference type="GO" id="GO:0016757">
    <property type="term" value="F:glycosyltransferase activity"/>
    <property type="evidence" value="ECO:0007669"/>
    <property type="project" value="InterPro"/>
</dbReference>
<name>A0A6C0HBC1_9ZZZZ</name>
<protein>
    <recommendedName>
        <fullName evidence="2">Glycosyl transferase family 1 domain-containing protein</fullName>
    </recommendedName>
</protein>
<proteinExistence type="predicted"/>
<organism evidence="3">
    <name type="scientific">viral metagenome</name>
    <dbReference type="NCBI Taxonomy" id="1070528"/>
    <lineage>
        <taxon>unclassified sequences</taxon>
        <taxon>metagenomes</taxon>
        <taxon>organismal metagenomes</taxon>
    </lineage>
</organism>
<dbReference type="SUPFAM" id="SSF53756">
    <property type="entry name" value="UDP-Glycosyltransferase/glycogen phosphorylase"/>
    <property type="match status" value="1"/>
</dbReference>